<accession>A0ABX1S670</accession>
<feature type="transmembrane region" description="Helical" evidence="1">
    <location>
        <begin position="6"/>
        <end position="30"/>
    </location>
</feature>
<proteinExistence type="predicted"/>
<gene>
    <name evidence="2" type="ORF">HF526_00695</name>
</gene>
<dbReference type="EMBL" id="JAAXLA010000001">
    <property type="protein sequence ID" value="NMH95851.1"/>
    <property type="molecule type" value="Genomic_DNA"/>
</dbReference>
<reference evidence="2 3" key="1">
    <citation type="submission" date="2020-04" db="EMBL/GenBank/DDBJ databases">
        <authorList>
            <person name="Klaysubun C."/>
            <person name="Duangmal K."/>
            <person name="Lipun K."/>
        </authorList>
    </citation>
    <scope>NUCLEOTIDE SEQUENCE [LARGE SCALE GENOMIC DNA]</scope>
    <source>
        <strain evidence="2 3">K10HN5</strain>
    </source>
</reference>
<organism evidence="2 3">
    <name type="scientific">Pseudonocardia acidicola</name>
    <dbReference type="NCBI Taxonomy" id="2724939"/>
    <lineage>
        <taxon>Bacteria</taxon>
        <taxon>Bacillati</taxon>
        <taxon>Actinomycetota</taxon>
        <taxon>Actinomycetes</taxon>
        <taxon>Pseudonocardiales</taxon>
        <taxon>Pseudonocardiaceae</taxon>
        <taxon>Pseudonocardia</taxon>
    </lineage>
</organism>
<evidence type="ECO:0000313" key="2">
    <source>
        <dbReference type="EMBL" id="NMH95851.1"/>
    </source>
</evidence>
<sequence length="198" mass="20929">MADFATVLAVGGSVALVLLIAALLVGVVVVRRLVRRARGIAGAQAHRIEAARTSLQALTLPVGPQRTAAGLRRRLGVAVTATDRQLAAASAQPLVSATLADQHRELRRLAAALDEHLRGLQRDPDAVRVRAALPEAERWTDQLCDVASELRAAVRASVPAITDGDVRALSDSTSDGVAALRTGTEFLAAQVRHHRTAR</sequence>
<keyword evidence="1" id="KW-0812">Transmembrane</keyword>
<name>A0ABX1S670_9PSEU</name>
<keyword evidence="1" id="KW-1133">Transmembrane helix</keyword>
<evidence type="ECO:0000256" key="1">
    <source>
        <dbReference type="SAM" id="Phobius"/>
    </source>
</evidence>
<dbReference type="RefSeq" id="WP_169379219.1">
    <property type="nucleotide sequence ID" value="NZ_JAAXLA010000001.1"/>
</dbReference>
<dbReference type="Proteomes" id="UP000820669">
    <property type="component" value="Unassembled WGS sequence"/>
</dbReference>
<keyword evidence="1" id="KW-0472">Membrane</keyword>
<keyword evidence="3" id="KW-1185">Reference proteome</keyword>
<evidence type="ECO:0000313" key="3">
    <source>
        <dbReference type="Proteomes" id="UP000820669"/>
    </source>
</evidence>
<protein>
    <recommendedName>
        <fullName evidence="4">LemA protein</fullName>
    </recommendedName>
</protein>
<evidence type="ECO:0008006" key="4">
    <source>
        <dbReference type="Google" id="ProtNLM"/>
    </source>
</evidence>
<comment type="caution">
    <text evidence="2">The sequence shown here is derived from an EMBL/GenBank/DDBJ whole genome shotgun (WGS) entry which is preliminary data.</text>
</comment>